<accession>A0A9D4GIQ5</accession>
<dbReference type="EMBL" id="JAIWYP010000005">
    <property type="protein sequence ID" value="KAH3817929.1"/>
    <property type="molecule type" value="Genomic_DNA"/>
</dbReference>
<evidence type="ECO:0000256" key="4">
    <source>
        <dbReference type="ARBA" id="ARBA00012151"/>
    </source>
</evidence>
<keyword evidence="6" id="KW-0808">Transferase</keyword>
<keyword evidence="13" id="KW-0256">Endoplasmic reticulum</keyword>
<dbReference type="AlphaFoldDB" id="A0A9D4GIQ5"/>
<comment type="caution">
    <text evidence="13">Lacks conserved residue(s) required for the propagation of feature annotation.</text>
</comment>
<comment type="catalytic activity">
    <reaction evidence="1 13">
        <text>[protein]-C-terminal S-[(2E,6E)-farnesyl]-L-cysteine + S-adenosyl-L-methionine = [protein]-C-terminal S-[(2E,6E)-farnesyl]-L-cysteine methyl ester + S-adenosyl-L-homocysteine</text>
        <dbReference type="Rhea" id="RHEA:21672"/>
        <dbReference type="Rhea" id="RHEA-COMP:12125"/>
        <dbReference type="Rhea" id="RHEA-COMP:12126"/>
        <dbReference type="ChEBI" id="CHEBI:57856"/>
        <dbReference type="ChEBI" id="CHEBI:59789"/>
        <dbReference type="ChEBI" id="CHEBI:90510"/>
        <dbReference type="ChEBI" id="CHEBI:90511"/>
        <dbReference type="EC" id="2.1.1.100"/>
    </reaction>
</comment>
<feature type="transmembrane region" description="Helical" evidence="13">
    <location>
        <begin position="12"/>
        <end position="36"/>
    </location>
</feature>
<evidence type="ECO:0000256" key="7">
    <source>
        <dbReference type="ARBA" id="ARBA00022691"/>
    </source>
</evidence>
<evidence type="ECO:0000256" key="10">
    <source>
        <dbReference type="ARBA" id="ARBA00023136"/>
    </source>
</evidence>
<keyword evidence="9 13" id="KW-1133">Transmembrane helix</keyword>
<evidence type="ECO:0000256" key="9">
    <source>
        <dbReference type="ARBA" id="ARBA00022989"/>
    </source>
</evidence>
<comment type="function">
    <text evidence="11">Catalyzes the post-translational methylation of isoprenylated C-terminal cysteine residues.</text>
</comment>
<dbReference type="GO" id="GO:0004671">
    <property type="term" value="F:protein C-terminal S-isoprenylcysteine carboxyl O-methyltransferase activity"/>
    <property type="evidence" value="ECO:0007669"/>
    <property type="project" value="UniProtKB-EC"/>
</dbReference>
<dbReference type="InterPro" id="IPR025770">
    <property type="entry name" value="PPMT_MeTrfase"/>
</dbReference>
<dbReference type="PANTHER" id="PTHR12714">
    <property type="entry name" value="PROTEIN-S ISOPRENYLCYSTEINE O-METHYLTRANSFERASE"/>
    <property type="match status" value="1"/>
</dbReference>
<keyword evidence="7 13" id="KW-0949">S-adenosyl-L-methionine</keyword>
<evidence type="ECO:0000256" key="1">
    <source>
        <dbReference type="ARBA" id="ARBA00001450"/>
    </source>
</evidence>
<keyword evidence="15" id="KW-1185">Reference proteome</keyword>
<dbReference type="GO" id="GO:0032259">
    <property type="term" value="P:methylation"/>
    <property type="evidence" value="ECO:0007669"/>
    <property type="project" value="UniProtKB-KW"/>
</dbReference>
<comment type="subcellular location">
    <subcellularLocation>
        <location evidence="13">Endoplasmic reticulum membrane</location>
        <topology evidence="13">Multi-pass membrane protein</topology>
    </subcellularLocation>
    <subcellularLocation>
        <location evidence="2">Membrane</location>
        <topology evidence="2">Multi-pass membrane protein</topology>
    </subcellularLocation>
</comment>
<gene>
    <name evidence="14" type="ORF">DPMN_119514</name>
</gene>
<dbReference type="PANTHER" id="PTHR12714:SF9">
    <property type="entry name" value="PROTEIN-S-ISOPRENYLCYSTEINE O-METHYLTRANSFERASE"/>
    <property type="match status" value="1"/>
</dbReference>
<dbReference type="Pfam" id="PF04140">
    <property type="entry name" value="ICMT"/>
    <property type="match status" value="1"/>
</dbReference>
<protein>
    <recommendedName>
        <fullName evidence="12 13">Protein-S-isoprenylcysteine O-methyltransferase</fullName>
        <ecNumber evidence="4 13">2.1.1.100</ecNumber>
    </recommendedName>
</protein>
<evidence type="ECO:0000256" key="6">
    <source>
        <dbReference type="ARBA" id="ARBA00022679"/>
    </source>
</evidence>
<dbReference type="Proteomes" id="UP000828390">
    <property type="component" value="Unassembled WGS sequence"/>
</dbReference>
<keyword evidence="5 13" id="KW-0489">Methyltransferase</keyword>
<feature type="transmembrane region" description="Helical" evidence="13">
    <location>
        <begin position="42"/>
        <end position="64"/>
    </location>
</feature>
<evidence type="ECO:0000256" key="13">
    <source>
        <dbReference type="RuleBase" id="RU362022"/>
    </source>
</evidence>
<dbReference type="Gene3D" id="1.20.120.1630">
    <property type="match status" value="1"/>
</dbReference>
<evidence type="ECO:0000256" key="3">
    <source>
        <dbReference type="ARBA" id="ARBA00009140"/>
    </source>
</evidence>
<evidence type="ECO:0000256" key="8">
    <source>
        <dbReference type="ARBA" id="ARBA00022692"/>
    </source>
</evidence>
<keyword evidence="10 13" id="KW-0472">Membrane</keyword>
<reference evidence="14" key="2">
    <citation type="submission" date="2020-11" db="EMBL/GenBank/DDBJ databases">
        <authorList>
            <person name="McCartney M.A."/>
            <person name="Auch B."/>
            <person name="Kono T."/>
            <person name="Mallez S."/>
            <person name="Becker A."/>
            <person name="Gohl D.M."/>
            <person name="Silverstein K.A.T."/>
            <person name="Koren S."/>
            <person name="Bechman K.B."/>
            <person name="Herman A."/>
            <person name="Abrahante J.E."/>
            <person name="Garbe J."/>
        </authorList>
    </citation>
    <scope>NUCLEOTIDE SEQUENCE</scope>
    <source>
        <strain evidence="14">Duluth1</strain>
        <tissue evidence="14">Whole animal</tissue>
    </source>
</reference>
<evidence type="ECO:0000256" key="2">
    <source>
        <dbReference type="ARBA" id="ARBA00004141"/>
    </source>
</evidence>
<dbReference type="PROSITE" id="PS51564">
    <property type="entry name" value="SAM_ICMT"/>
    <property type="match status" value="1"/>
</dbReference>
<keyword evidence="8 13" id="KW-0812">Transmembrane</keyword>
<feature type="transmembrane region" description="Helical" evidence="13">
    <location>
        <begin position="76"/>
        <end position="94"/>
    </location>
</feature>
<dbReference type="InterPro" id="IPR007269">
    <property type="entry name" value="ICMT_MeTrfase"/>
</dbReference>
<evidence type="ECO:0000313" key="14">
    <source>
        <dbReference type="EMBL" id="KAH3817929.1"/>
    </source>
</evidence>
<evidence type="ECO:0000256" key="5">
    <source>
        <dbReference type="ARBA" id="ARBA00022603"/>
    </source>
</evidence>
<comment type="caution">
    <text evidence="14">The sequence shown here is derived from an EMBL/GenBank/DDBJ whole genome shotgun (WGS) entry which is preliminary data.</text>
</comment>
<dbReference type="GO" id="GO:0005789">
    <property type="term" value="C:endoplasmic reticulum membrane"/>
    <property type="evidence" value="ECO:0007669"/>
    <property type="project" value="UniProtKB-SubCell"/>
</dbReference>
<evidence type="ECO:0000256" key="11">
    <source>
        <dbReference type="ARBA" id="ARBA00023572"/>
    </source>
</evidence>
<name>A0A9D4GIQ5_DREPO</name>
<sequence length="297" mass="34218">MALSMETSPARVSLCGFLLGSTSFWVYLLCNLLTILQELWNSHFWIVIVAGWSFCMLGMTRMLLTDRQAYIEHVQSIYRAWFLGSGCGLGLVISCHCPSISHFGWYFTALSIFHWSEYFTMAVTNPRSLALESYLLDHSKEYAVAAVASWVEFTVEWFLAPGLKQFRYISLLGLSFVISGEVVRKLSMITASTNFNHYVQYRKQRDHQLVTHGIYSLCRHPSYVGWFLWSIGTQIILCNPVCLIGYTIVSWRFFNERIYEEEIALLNFFGEDYLDYQRRVGTGIPFIKGFDGSGHKI</sequence>
<dbReference type="EC" id="2.1.1.100" evidence="4 13"/>
<dbReference type="OrthoDB" id="422086at2759"/>
<comment type="similarity">
    <text evidence="3 13">Belongs to the class VI-like SAM-binding methyltransferase superfamily. Isoprenylcysteine carboxyl methyltransferase family.</text>
</comment>
<evidence type="ECO:0000313" key="15">
    <source>
        <dbReference type="Proteomes" id="UP000828390"/>
    </source>
</evidence>
<evidence type="ECO:0000256" key="12">
    <source>
        <dbReference type="ARBA" id="ARBA00023656"/>
    </source>
</evidence>
<reference evidence="14" key="1">
    <citation type="journal article" date="2019" name="bioRxiv">
        <title>The Genome of the Zebra Mussel, Dreissena polymorpha: A Resource for Invasive Species Research.</title>
        <authorList>
            <person name="McCartney M.A."/>
            <person name="Auch B."/>
            <person name="Kono T."/>
            <person name="Mallez S."/>
            <person name="Zhang Y."/>
            <person name="Obille A."/>
            <person name="Becker A."/>
            <person name="Abrahante J.E."/>
            <person name="Garbe J."/>
            <person name="Badalamenti J.P."/>
            <person name="Herman A."/>
            <person name="Mangelson H."/>
            <person name="Liachko I."/>
            <person name="Sullivan S."/>
            <person name="Sone E.D."/>
            <person name="Koren S."/>
            <person name="Silverstein K.A.T."/>
            <person name="Beckman K.B."/>
            <person name="Gohl D.M."/>
        </authorList>
    </citation>
    <scope>NUCLEOTIDE SEQUENCE</scope>
    <source>
        <strain evidence="14">Duluth1</strain>
        <tissue evidence="14">Whole animal</tissue>
    </source>
</reference>
<proteinExistence type="inferred from homology"/>
<organism evidence="14 15">
    <name type="scientific">Dreissena polymorpha</name>
    <name type="common">Zebra mussel</name>
    <name type="synonym">Mytilus polymorpha</name>
    <dbReference type="NCBI Taxonomy" id="45954"/>
    <lineage>
        <taxon>Eukaryota</taxon>
        <taxon>Metazoa</taxon>
        <taxon>Spiralia</taxon>
        <taxon>Lophotrochozoa</taxon>
        <taxon>Mollusca</taxon>
        <taxon>Bivalvia</taxon>
        <taxon>Autobranchia</taxon>
        <taxon>Heteroconchia</taxon>
        <taxon>Euheterodonta</taxon>
        <taxon>Imparidentia</taxon>
        <taxon>Neoheterodontei</taxon>
        <taxon>Myida</taxon>
        <taxon>Dreissenoidea</taxon>
        <taxon>Dreissenidae</taxon>
        <taxon>Dreissena</taxon>
    </lineage>
</organism>